<comment type="caution">
    <text evidence="1">The sequence shown here is derived from an EMBL/GenBank/DDBJ whole genome shotgun (WGS) entry which is preliminary data.</text>
</comment>
<reference evidence="1 2" key="1">
    <citation type="journal article" date="2022" name="bioRxiv">
        <title>Genomics of Preaxostyla Flagellates Illuminates Evolutionary Transitions and the Path Towards Mitochondrial Loss.</title>
        <authorList>
            <person name="Novak L.V.F."/>
            <person name="Treitli S.C."/>
            <person name="Pyrih J."/>
            <person name="Halakuc P."/>
            <person name="Pipaliya S.V."/>
            <person name="Vacek V."/>
            <person name="Brzon O."/>
            <person name="Soukal P."/>
            <person name="Eme L."/>
            <person name="Dacks J.B."/>
            <person name="Karnkowska A."/>
            <person name="Elias M."/>
            <person name="Hampl V."/>
        </authorList>
    </citation>
    <scope>NUCLEOTIDE SEQUENCE [LARGE SCALE GENOMIC DNA]</scope>
    <source>
        <strain evidence="1">NAU3</strain>
        <tissue evidence="1">Gut</tissue>
    </source>
</reference>
<dbReference type="Proteomes" id="UP001281761">
    <property type="component" value="Unassembled WGS sequence"/>
</dbReference>
<proteinExistence type="predicted"/>
<organism evidence="1 2">
    <name type="scientific">Blattamonas nauphoetae</name>
    <dbReference type="NCBI Taxonomy" id="2049346"/>
    <lineage>
        <taxon>Eukaryota</taxon>
        <taxon>Metamonada</taxon>
        <taxon>Preaxostyla</taxon>
        <taxon>Oxymonadida</taxon>
        <taxon>Blattamonas</taxon>
    </lineage>
</organism>
<gene>
    <name evidence="1" type="ORF">BLNAU_8471</name>
</gene>
<keyword evidence="2" id="KW-1185">Reference proteome</keyword>
<sequence length="362" mass="40447">MSVKEDDVNSRSLCATGSTHAPDSGLTVQLEHTAFLNLDSNSHLSFEDKSTLYCSLVSLVQSNHIFDEALQDKTVKFLENLKPGRTALQLANQIISKLVPSPDTTQSRFIDSIYILVSSPHTKIVSAALAFLEGSFMSSSKRYKTQVFDVDFVPRILSIIQPHTLTVSGNENLFCSLNHILSSSINLAHSRCMDTFGITEPPTLHNRREIIFQRHIQPLSQYLSFLCSNRYFFATVESSGGMQSLLGRVLQISPFHHPTLEFVLASPIVMTIPSFLSFVEHSGALWNILADILYLMCEWKKHSTEVAQSGKRMIRALLSDGMEDTLEQLLLSNQNCDFSGGVVLNCVFVLRLLGWNKKSTEQ</sequence>
<dbReference type="EMBL" id="JARBJD010000054">
    <property type="protein sequence ID" value="KAK2956630.1"/>
    <property type="molecule type" value="Genomic_DNA"/>
</dbReference>
<evidence type="ECO:0000313" key="1">
    <source>
        <dbReference type="EMBL" id="KAK2956630.1"/>
    </source>
</evidence>
<protein>
    <submittedName>
        <fullName evidence="1">Uncharacterized protein</fullName>
    </submittedName>
</protein>
<name>A0ABQ9XYQ4_9EUKA</name>
<accession>A0ABQ9XYQ4</accession>
<evidence type="ECO:0000313" key="2">
    <source>
        <dbReference type="Proteomes" id="UP001281761"/>
    </source>
</evidence>